<gene>
    <name evidence="2" type="ORF">QWY31_02780</name>
</gene>
<organism evidence="2 3">
    <name type="scientific">Shiella aurantiaca</name>
    <dbReference type="NCBI Taxonomy" id="3058365"/>
    <lineage>
        <taxon>Bacteria</taxon>
        <taxon>Pseudomonadati</taxon>
        <taxon>Bacteroidota</taxon>
        <taxon>Cytophagia</taxon>
        <taxon>Cytophagales</taxon>
        <taxon>Shiellaceae</taxon>
        <taxon>Shiella</taxon>
    </lineage>
</organism>
<accession>A0ABT8F315</accession>
<dbReference type="EMBL" id="JAUHJS010000001">
    <property type="protein sequence ID" value="MDN4164406.1"/>
    <property type="molecule type" value="Genomic_DNA"/>
</dbReference>
<comment type="caution">
    <text evidence="2">The sequence shown here is derived from an EMBL/GenBank/DDBJ whole genome shotgun (WGS) entry which is preliminary data.</text>
</comment>
<dbReference type="Proteomes" id="UP001168552">
    <property type="component" value="Unassembled WGS sequence"/>
</dbReference>
<sequence length="303" mass="34819">MKKYFIYSLLLATSFFSCEMVVDVDVPREPSKLVVNSLFSTDSVFSAEVYYSRYILDDTYPTHLINANVRVFEGDQLVCQLVFDESRNLFLPDRDARPEAGKTYRIEASHTNYQTAEATAIAQPIVPIESLHFTGQSIVRDYQTYHILEMTFTDLPGNQTYLLEMQQNIINYYVVGEDTVYDYYSYPNYIISDDPSVVTDENGGSVYVLDDSFDGKQYTLRLMVPDYSAYEYEGVRITNSINLKNISEEYYLFVRSYNNHTYNEGNPFAEPVSVYSNITNAYGIFAGFGEYRMELPSITTQGN</sequence>
<dbReference type="PROSITE" id="PS51257">
    <property type="entry name" value="PROKAR_LIPOPROTEIN"/>
    <property type="match status" value="1"/>
</dbReference>
<evidence type="ECO:0000313" key="2">
    <source>
        <dbReference type="EMBL" id="MDN4164406.1"/>
    </source>
</evidence>
<keyword evidence="3" id="KW-1185">Reference proteome</keyword>
<feature type="chain" id="PRO_5045644667" evidence="1">
    <location>
        <begin position="20"/>
        <end position="303"/>
    </location>
</feature>
<dbReference type="RefSeq" id="WP_320002932.1">
    <property type="nucleotide sequence ID" value="NZ_JAUHJS010000001.1"/>
</dbReference>
<evidence type="ECO:0000256" key="1">
    <source>
        <dbReference type="SAM" id="SignalP"/>
    </source>
</evidence>
<reference evidence="2" key="1">
    <citation type="submission" date="2023-06" db="EMBL/GenBank/DDBJ databases">
        <title>Cytophagales bacterium Strain LB-30, isolated from soil.</title>
        <authorList>
            <person name="Liu B."/>
        </authorList>
    </citation>
    <scope>NUCLEOTIDE SEQUENCE</scope>
    <source>
        <strain evidence="2">LB-30</strain>
    </source>
</reference>
<evidence type="ECO:0000313" key="3">
    <source>
        <dbReference type="Proteomes" id="UP001168552"/>
    </source>
</evidence>
<name>A0ABT8F315_9BACT</name>
<proteinExistence type="predicted"/>
<dbReference type="InterPro" id="IPR025345">
    <property type="entry name" value="DUF4249"/>
</dbReference>
<keyword evidence="1" id="KW-0732">Signal</keyword>
<dbReference type="Pfam" id="PF14054">
    <property type="entry name" value="DUF4249"/>
    <property type="match status" value="1"/>
</dbReference>
<feature type="signal peptide" evidence="1">
    <location>
        <begin position="1"/>
        <end position="19"/>
    </location>
</feature>
<protein>
    <submittedName>
        <fullName evidence="2">DUF4249 domain-containing protein</fullName>
    </submittedName>
</protein>